<accession>A0A850P7L9</accession>
<dbReference type="Pfam" id="PF06812">
    <property type="entry name" value="ImpA_N"/>
    <property type="match status" value="1"/>
</dbReference>
<dbReference type="EMBL" id="JABXXR010000053">
    <property type="protein sequence ID" value="NVN40605.1"/>
    <property type="molecule type" value="Genomic_DNA"/>
</dbReference>
<dbReference type="InterPro" id="IPR010657">
    <property type="entry name" value="ImpA_N"/>
</dbReference>
<dbReference type="RefSeq" id="WP_176613563.1">
    <property type="nucleotide sequence ID" value="NZ_JABXXR010000053.1"/>
</dbReference>
<evidence type="ECO:0000313" key="3">
    <source>
        <dbReference type="Proteomes" id="UP000585665"/>
    </source>
</evidence>
<dbReference type="PANTHER" id="PTHR37951">
    <property type="entry name" value="CYTOPLASMIC PROTEIN-RELATED"/>
    <property type="match status" value="1"/>
</dbReference>
<proteinExistence type="predicted"/>
<dbReference type="NCBIfam" id="TIGR03363">
    <property type="entry name" value="VI_chp_8"/>
    <property type="match status" value="1"/>
</dbReference>
<feature type="domain" description="ImpA N-terminal" evidence="1">
    <location>
        <begin position="23"/>
        <end position="151"/>
    </location>
</feature>
<protein>
    <submittedName>
        <fullName evidence="2">Type VI secretion system protein TssA</fullName>
    </submittedName>
</protein>
<dbReference type="Proteomes" id="UP000585665">
    <property type="component" value="Unassembled WGS sequence"/>
</dbReference>
<dbReference type="PANTHER" id="PTHR37951:SF1">
    <property type="entry name" value="TYPE VI SECRETION SYSTEM COMPONENT TSSA1"/>
    <property type="match status" value="1"/>
</dbReference>
<evidence type="ECO:0000313" key="2">
    <source>
        <dbReference type="EMBL" id="NVN40605.1"/>
    </source>
</evidence>
<sequence length="388" mass="42167">MKKAVSIAMSSSTESAFLDSIVEPIDASAPCGADLRADNGIGSVYSAIRDARSAARTHERAADDDPELTIGTPTEWRTVETLSRDALISHTRDLELASWLTEALTRRDGLNGLALGARAITALVRTFWDQGLYPPLEADDPDARTFAVSGLSGQDRDGSLIQPIRKTVLFEMGDGRPIAFWEFERAAARTASLAQGKQVPRVHDDLPPLDDMEAVARGPGQPTLSSIFRAARDACTAWQAMEACFAQACRESVPPLETPSTSRVAQLLDGIRIAAQRYLPDVVEVEADMDAVPEEQPDDHGMLAESDDRRVGFRLSSAQPARGELLDAVMDIATRFRVLEPHSPFSYTLENAVRRARLSLPDLLGEVVADEASRAEILIRLGIQAPEP</sequence>
<dbReference type="InterPro" id="IPR017740">
    <property type="entry name" value="TssA-like"/>
</dbReference>
<comment type="caution">
    <text evidence="2">The sequence shown here is derived from an EMBL/GenBank/DDBJ whole genome shotgun (WGS) entry which is preliminary data.</text>
</comment>
<evidence type="ECO:0000259" key="1">
    <source>
        <dbReference type="Pfam" id="PF06812"/>
    </source>
</evidence>
<organism evidence="2 3">
    <name type="scientific">Ameyamaea chiangmaiensis</name>
    <dbReference type="NCBI Taxonomy" id="442969"/>
    <lineage>
        <taxon>Bacteria</taxon>
        <taxon>Pseudomonadati</taxon>
        <taxon>Pseudomonadota</taxon>
        <taxon>Alphaproteobacteria</taxon>
        <taxon>Acetobacterales</taxon>
        <taxon>Acetobacteraceae</taxon>
        <taxon>Ameyamaea</taxon>
    </lineage>
</organism>
<reference evidence="2 3" key="1">
    <citation type="submission" date="2020-06" db="EMBL/GenBank/DDBJ databases">
        <title>Description of novel acetic acid bacteria.</title>
        <authorList>
            <person name="Sombolestani A."/>
        </authorList>
    </citation>
    <scope>NUCLEOTIDE SEQUENCE [LARGE SCALE GENOMIC DNA]</scope>
    <source>
        <strain evidence="2 3">LMG 27010</strain>
    </source>
</reference>
<gene>
    <name evidence="2" type="primary">tssA</name>
    <name evidence="2" type="ORF">HUK82_08515</name>
</gene>
<dbReference type="AlphaFoldDB" id="A0A850P7L9"/>
<name>A0A850P7L9_9PROT</name>
<keyword evidence="3" id="KW-1185">Reference proteome</keyword>